<dbReference type="PANTHER" id="PTHR35458">
    <property type="entry name" value="SLR0755 PROTEIN"/>
    <property type="match status" value="1"/>
</dbReference>
<dbReference type="EMBL" id="MFUQ01000018">
    <property type="protein sequence ID" value="OGI83386.1"/>
    <property type="molecule type" value="Genomic_DNA"/>
</dbReference>
<dbReference type="STRING" id="1801766.A2997_01525"/>
<dbReference type="GO" id="GO:0004540">
    <property type="term" value="F:RNA nuclease activity"/>
    <property type="evidence" value="ECO:0007669"/>
    <property type="project" value="InterPro"/>
</dbReference>
<dbReference type="InterPro" id="IPR047140">
    <property type="entry name" value="LabA"/>
</dbReference>
<accession>A0A1F6WNI7</accession>
<dbReference type="Gene3D" id="3.40.50.1010">
    <property type="entry name" value="5'-nuclease"/>
    <property type="match status" value="1"/>
</dbReference>
<evidence type="ECO:0000313" key="3">
    <source>
        <dbReference type="Proteomes" id="UP000179448"/>
    </source>
</evidence>
<dbReference type="PANTHER" id="PTHR35458:SF2">
    <property type="entry name" value="SLR0755 PROTEIN"/>
    <property type="match status" value="1"/>
</dbReference>
<protein>
    <recommendedName>
        <fullName evidence="1">NYN domain-containing protein</fullName>
    </recommendedName>
</protein>
<organism evidence="2 3">
    <name type="scientific">Candidatus Nomurabacteria bacterium RIFCSPLOWO2_01_FULL_36_10b</name>
    <dbReference type="NCBI Taxonomy" id="1801766"/>
    <lineage>
        <taxon>Bacteria</taxon>
        <taxon>Candidatus Nomuraibacteriota</taxon>
    </lineage>
</organism>
<dbReference type="Proteomes" id="UP000179448">
    <property type="component" value="Unassembled WGS sequence"/>
</dbReference>
<dbReference type="Pfam" id="PF01936">
    <property type="entry name" value="NYN"/>
    <property type="match status" value="1"/>
</dbReference>
<name>A0A1F6WNI7_9BACT</name>
<comment type="caution">
    <text evidence="2">The sequence shown here is derived from an EMBL/GenBank/DDBJ whole genome shotgun (WGS) entry which is preliminary data.</text>
</comment>
<feature type="domain" description="NYN" evidence="1">
    <location>
        <begin position="31"/>
        <end position="156"/>
    </location>
</feature>
<proteinExistence type="predicted"/>
<sequence length="194" mass="22691">MILLWQYSILHLQYEDCDFAFMNSHKRNVAYIDGANLHKASQYLGWDFDYARFRIWLFDKYSVKQAYIFLGMVPEFKSLYSYLKSCGYILIFKEVVYSKLGNIKGNCDTDIVVRAMQDAYENRFDNVVLVSSDGDYAPLITFLIMRNKMEIILSPYNTKKCSILLKRTGARIAYITDQQTVLEKEKTPDVDRTA</sequence>
<dbReference type="AlphaFoldDB" id="A0A1F6WNI7"/>
<reference evidence="2 3" key="1">
    <citation type="journal article" date="2016" name="Nat. Commun.">
        <title>Thousands of microbial genomes shed light on interconnected biogeochemical processes in an aquifer system.</title>
        <authorList>
            <person name="Anantharaman K."/>
            <person name="Brown C.T."/>
            <person name="Hug L.A."/>
            <person name="Sharon I."/>
            <person name="Castelle C.J."/>
            <person name="Probst A.J."/>
            <person name="Thomas B.C."/>
            <person name="Singh A."/>
            <person name="Wilkins M.J."/>
            <person name="Karaoz U."/>
            <person name="Brodie E.L."/>
            <person name="Williams K.H."/>
            <person name="Hubbard S.S."/>
            <person name="Banfield J.F."/>
        </authorList>
    </citation>
    <scope>NUCLEOTIDE SEQUENCE [LARGE SCALE GENOMIC DNA]</scope>
</reference>
<evidence type="ECO:0000259" key="1">
    <source>
        <dbReference type="Pfam" id="PF01936"/>
    </source>
</evidence>
<gene>
    <name evidence="2" type="ORF">A2997_01525</name>
</gene>
<dbReference type="InterPro" id="IPR021139">
    <property type="entry name" value="NYN"/>
</dbReference>
<evidence type="ECO:0000313" key="2">
    <source>
        <dbReference type="EMBL" id="OGI83386.1"/>
    </source>
</evidence>